<comment type="caution">
    <text evidence="2">The sequence shown here is derived from an EMBL/GenBank/DDBJ whole genome shotgun (WGS) entry which is preliminary data.</text>
</comment>
<feature type="compositionally biased region" description="Basic and acidic residues" evidence="1">
    <location>
        <begin position="40"/>
        <end position="59"/>
    </location>
</feature>
<reference evidence="2 3" key="1">
    <citation type="submission" date="2019-11" db="EMBL/GenBank/DDBJ databases">
        <title>Whole genome sequence of Oryza granulata.</title>
        <authorList>
            <person name="Li W."/>
        </authorList>
    </citation>
    <scope>NUCLEOTIDE SEQUENCE [LARGE SCALE GENOMIC DNA]</scope>
    <source>
        <strain evidence="3">cv. Menghai</strain>
        <tissue evidence="2">Leaf</tissue>
    </source>
</reference>
<dbReference type="Proteomes" id="UP000479710">
    <property type="component" value="Unassembled WGS sequence"/>
</dbReference>
<evidence type="ECO:0000313" key="3">
    <source>
        <dbReference type="Proteomes" id="UP000479710"/>
    </source>
</evidence>
<sequence length="85" mass="9069">MGHPHVRRPHPDGGAMGHDPEGEVDGDAAAMEIPHALVSHLEKEAMRRVAGGRREKELPRSGGEGTLGADRHGGRPPNAEGKERE</sequence>
<gene>
    <name evidence="2" type="ORF">E2562_020889</name>
</gene>
<dbReference type="EMBL" id="SPHZ02000007">
    <property type="protein sequence ID" value="KAF0907827.1"/>
    <property type="molecule type" value="Genomic_DNA"/>
</dbReference>
<evidence type="ECO:0000313" key="2">
    <source>
        <dbReference type="EMBL" id="KAF0907827.1"/>
    </source>
</evidence>
<organism evidence="2 3">
    <name type="scientific">Oryza meyeriana var. granulata</name>
    <dbReference type="NCBI Taxonomy" id="110450"/>
    <lineage>
        <taxon>Eukaryota</taxon>
        <taxon>Viridiplantae</taxon>
        <taxon>Streptophyta</taxon>
        <taxon>Embryophyta</taxon>
        <taxon>Tracheophyta</taxon>
        <taxon>Spermatophyta</taxon>
        <taxon>Magnoliopsida</taxon>
        <taxon>Liliopsida</taxon>
        <taxon>Poales</taxon>
        <taxon>Poaceae</taxon>
        <taxon>BOP clade</taxon>
        <taxon>Oryzoideae</taxon>
        <taxon>Oryzeae</taxon>
        <taxon>Oryzinae</taxon>
        <taxon>Oryza</taxon>
        <taxon>Oryza meyeriana</taxon>
    </lineage>
</organism>
<evidence type="ECO:0000256" key="1">
    <source>
        <dbReference type="SAM" id="MobiDB-lite"/>
    </source>
</evidence>
<name>A0A6G1D617_9ORYZ</name>
<proteinExistence type="predicted"/>
<dbReference type="AlphaFoldDB" id="A0A6G1D617"/>
<protein>
    <submittedName>
        <fullName evidence="2">Uncharacterized protein</fullName>
    </submittedName>
</protein>
<feature type="region of interest" description="Disordered" evidence="1">
    <location>
        <begin position="1"/>
        <end position="85"/>
    </location>
</feature>
<accession>A0A6G1D617</accession>
<keyword evidence="3" id="KW-1185">Reference proteome</keyword>